<reference evidence="2" key="1">
    <citation type="submission" date="2023-06" db="EMBL/GenBank/DDBJ databases">
        <authorList>
            <consortium name="Lawrence Berkeley National Laboratory"/>
            <person name="Ahrendt S."/>
            <person name="Sahu N."/>
            <person name="Indic B."/>
            <person name="Wong-Bajracharya J."/>
            <person name="Merenyi Z."/>
            <person name="Ke H.-M."/>
            <person name="Monk M."/>
            <person name="Kocsube S."/>
            <person name="Drula E."/>
            <person name="Lipzen A."/>
            <person name="Balint B."/>
            <person name="Henrissat B."/>
            <person name="Andreopoulos B."/>
            <person name="Martin F.M."/>
            <person name="Harder C.B."/>
            <person name="Rigling D."/>
            <person name="Ford K.L."/>
            <person name="Foster G.D."/>
            <person name="Pangilinan J."/>
            <person name="Papanicolaou A."/>
            <person name="Barry K."/>
            <person name="LaButti K."/>
            <person name="Viragh M."/>
            <person name="Koriabine M."/>
            <person name="Yan M."/>
            <person name="Riley R."/>
            <person name="Champramary S."/>
            <person name="Plett K.L."/>
            <person name="Tsai I.J."/>
            <person name="Slot J."/>
            <person name="Sipos G."/>
            <person name="Plett J."/>
            <person name="Nagy L.G."/>
            <person name="Grigoriev I.V."/>
        </authorList>
    </citation>
    <scope>NUCLEOTIDE SEQUENCE</scope>
    <source>
        <strain evidence="2">ICMP 16352</strain>
    </source>
</reference>
<dbReference type="AlphaFoldDB" id="A0AA39P4Q8"/>
<dbReference type="EMBL" id="JAUEPR010000016">
    <property type="protein sequence ID" value="KAK0477557.1"/>
    <property type="molecule type" value="Genomic_DNA"/>
</dbReference>
<keyword evidence="3" id="KW-1185">Reference proteome</keyword>
<proteinExistence type="predicted"/>
<keyword evidence="1" id="KW-1133">Transmembrane helix</keyword>
<comment type="caution">
    <text evidence="2">The sequence shown here is derived from an EMBL/GenBank/DDBJ whole genome shotgun (WGS) entry which is preliminary data.</text>
</comment>
<accession>A0AA39P4Q8</accession>
<evidence type="ECO:0000256" key="1">
    <source>
        <dbReference type="SAM" id="Phobius"/>
    </source>
</evidence>
<organism evidence="2 3">
    <name type="scientific">Armillaria novae-zelandiae</name>
    <dbReference type="NCBI Taxonomy" id="153914"/>
    <lineage>
        <taxon>Eukaryota</taxon>
        <taxon>Fungi</taxon>
        <taxon>Dikarya</taxon>
        <taxon>Basidiomycota</taxon>
        <taxon>Agaricomycotina</taxon>
        <taxon>Agaricomycetes</taxon>
        <taxon>Agaricomycetidae</taxon>
        <taxon>Agaricales</taxon>
        <taxon>Marasmiineae</taxon>
        <taxon>Physalacriaceae</taxon>
        <taxon>Armillaria</taxon>
    </lineage>
</organism>
<dbReference type="Proteomes" id="UP001175227">
    <property type="component" value="Unassembled WGS sequence"/>
</dbReference>
<name>A0AA39P4Q8_9AGAR</name>
<evidence type="ECO:0000313" key="3">
    <source>
        <dbReference type="Proteomes" id="UP001175227"/>
    </source>
</evidence>
<gene>
    <name evidence="2" type="ORF">IW261DRAFT_1420861</name>
</gene>
<protein>
    <submittedName>
        <fullName evidence="2">Uncharacterized protein</fullName>
    </submittedName>
</protein>
<feature type="transmembrane region" description="Helical" evidence="1">
    <location>
        <begin position="7"/>
        <end position="24"/>
    </location>
</feature>
<evidence type="ECO:0000313" key="2">
    <source>
        <dbReference type="EMBL" id="KAK0477557.1"/>
    </source>
</evidence>
<feature type="transmembrane region" description="Helical" evidence="1">
    <location>
        <begin position="36"/>
        <end position="56"/>
    </location>
</feature>
<keyword evidence="1" id="KW-0472">Membrane</keyword>
<sequence>MFTLRRGSCCSRLSILYCMAWFFFQAKVEENGMNVFSVVLLGAAICLGCTSGGVFGRDRMPHRTTTPFIMDNFKMLEFFACIVILFRMSDIYRRLLPRAFYCCKNIQLYVKTSPLKNANCNIKGIN</sequence>
<keyword evidence="1" id="KW-0812">Transmembrane</keyword>